<keyword evidence="1" id="KW-0472">Membrane</keyword>
<keyword evidence="1" id="KW-1133">Transmembrane helix</keyword>
<dbReference type="EMBL" id="FOGI01000001">
    <property type="protein sequence ID" value="SER12795.1"/>
    <property type="molecule type" value="Genomic_DNA"/>
</dbReference>
<evidence type="ECO:0000256" key="1">
    <source>
        <dbReference type="SAM" id="Phobius"/>
    </source>
</evidence>
<dbReference type="AlphaFoldDB" id="A0A1H9LNS8"/>
<reference evidence="3" key="1">
    <citation type="submission" date="2016-10" db="EMBL/GenBank/DDBJ databases">
        <authorList>
            <person name="Varghese N."/>
            <person name="Submissions S."/>
        </authorList>
    </citation>
    <scope>NUCLEOTIDE SEQUENCE [LARGE SCALE GENOMIC DNA]</scope>
    <source>
        <strain evidence="3">DSM 44260</strain>
    </source>
</reference>
<name>A0A1H9LNS8_9PSEU</name>
<evidence type="ECO:0000313" key="2">
    <source>
        <dbReference type="EMBL" id="SER12795.1"/>
    </source>
</evidence>
<keyword evidence="3" id="KW-1185">Reference proteome</keyword>
<keyword evidence="1" id="KW-0812">Transmembrane</keyword>
<feature type="transmembrane region" description="Helical" evidence="1">
    <location>
        <begin position="7"/>
        <end position="25"/>
    </location>
</feature>
<accession>A0A1H9LNS8</accession>
<sequence>MEKKHDTIVIVCGLGILLGAVLFVIAGSYGYAAIAVVFAAVIFGGTYLRARKRRTD</sequence>
<gene>
    <name evidence="2" type="ORF">SAMN04487818_101671</name>
</gene>
<dbReference type="RefSeq" id="WP_177215406.1">
    <property type="nucleotide sequence ID" value="NZ_FOGI01000001.1"/>
</dbReference>
<organism evidence="2 3">
    <name type="scientific">Actinokineospora terrae</name>
    <dbReference type="NCBI Taxonomy" id="155974"/>
    <lineage>
        <taxon>Bacteria</taxon>
        <taxon>Bacillati</taxon>
        <taxon>Actinomycetota</taxon>
        <taxon>Actinomycetes</taxon>
        <taxon>Pseudonocardiales</taxon>
        <taxon>Pseudonocardiaceae</taxon>
        <taxon>Actinokineospora</taxon>
    </lineage>
</organism>
<proteinExistence type="predicted"/>
<feature type="transmembrane region" description="Helical" evidence="1">
    <location>
        <begin position="31"/>
        <end position="50"/>
    </location>
</feature>
<dbReference type="Proteomes" id="UP000199051">
    <property type="component" value="Unassembled WGS sequence"/>
</dbReference>
<evidence type="ECO:0000313" key="3">
    <source>
        <dbReference type="Proteomes" id="UP000199051"/>
    </source>
</evidence>
<protein>
    <submittedName>
        <fullName evidence="2">Uncharacterized protein</fullName>
    </submittedName>
</protein>